<dbReference type="EMBL" id="QFQZ01000074">
    <property type="protein sequence ID" value="PZR31882.1"/>
    <property type="molecule type" value="Genomic_DNA"/>
</dbReference>
<sequence length="350" mass="37267">MTTRRAVLATGAALIAGGGSMTANAATPAYPKIGRIRRLSPELDAVIAPDAAIEQLADGITWAEGPVWIADGRYLLFSDVPGNVMYRWSEKDGKTVFLQPSGYAGPPTKTFREPGTNGMTLSLAGELLVCDHGNRAVSKVDLKTKAKTVLADRYQGKRFNSPNDLVVARLGELKGSIYFTDPPYGLEGLDASPVKELPFNGVYLRRPNGEVTLVDDKLTFPNGIALSPDEKRLYVAVSDPKGPVIMAYDLGRDGLPLARKVFFDASDLQKAGGPGLPDGMRVDAEGRLFATGPGGVLILTPEAKLLGVIETGFPIANCTFGEDGHTLFLTANHVLARVRTLTSGLTGAKR</sequence>
<dbReference type="InterPro" id="IPR051262">
    <property type="entry name" value="SMP-30/CGR1_Lactonase"/>
</dbReference>
<feature type="active site" description="Proton donor/acceptor" evidence="2">
    <location>
        <position position="278"/>
    </location>
</feature>
<dbReference type="InterPro" id="IPR013658">
    <property type="entry name" value="SGL"/>
</dbReference>
<keyword evidence="3" id="KW-0862">Zinc</keyword>
<dbReference type="PROSITE" id="PS51318">
    <property type="entry name" value="TAT"/>
    <property type="match status" value="1"/>
</dbReference>
<feature type="chain" id="PRO_5016062763" evidence="4">
    <location>
        <begin position="26"/>
        <end position="350"/>
    </location>
</feature>
<feature type="binding site" evidence="3">
    <location>
        <position position="222"/>
    </location>
    <ligand>
        <name>a divalent metal cation</name>
        <dbReference type="ChEBI" id="CHEBI:60240"/>
    </ligand>
</feature>
<gene>
    <name evidence="6" type="ORF">DI526_18345</name>
</gene>
<comment type="caution">
    <text evidence="6">The sequence shown here is derived from an EMBL/GenBank/DDBJ whole genome shotgun (WGS) entry which is preliminary data.</text>
</comment>
<dbReference type="GO" id="GO:0046872">
    <property type="term" value="F:metal ion binding"/>
    <property type="evidence" value="ECO:0007669"/>
    <property type="project" value="UniProtKB-KW"/>
</dbReference>
<accession>A0A2W5UY60</accession>
<feature type="binding site" evidence="3">
    <location>
        <position position="190"/>
    </location>
    <ligand>
        <name>substrate</name>
    </ligand>
</feature>
<evidence type="ECO:0000256" key="4">
    <source>
        <dbReference type="SAM" id="SignalP"/>
    </source>
</evidence>
<keyword evidence="3" id="KW-0479">Metal-binding</keyword>
<dbReference type="InterPro" id="IPR011042">
    <property type="entry name" value="6-blade_b-propeller_TolB-like"/>
</dbReference>
<organism evidence="6 7">
    <name type="scientific">Caulobacter segnis</name>
    <dbReference type="NCBI Taxonomy" id="88688"/>
    <lineage>
        <taxon>Bacteria</taxon>
        <taxon>Pseudomonadati</taxon>
        <taxon>Pseudomonadota</taxon>
        <taxon>Alphaproteobacteria</taxon>
        <taxon>Caulobacterales</taxon>
        <taxon>Caulobacteraceae</taxon>
        <taxon>Caulobacter</taxon>
    </lineage>
</organism>
<name>A0A2W5UY60_9CAUL</name>
<feature type="binding site" evidence="3">
    <location>
        <position position="278"/>
    </location>
    <ligand>
        <name>a divalent metal cation</name>
        <dbReference type="ChEBI" id="CHEBI:60240"/>
    </ligand>
</feature>
<evidence type="ECO:0000313" key="6">
    <source>
        <dbReference type="EMBL" id="PZR31882.1"/>
    </source>
</evidence>
<dbReference type="AlphaFoldDB" id="A0A2W5UY60"/>
<keyword evidence="4" id="KW-0732">Signal</keyword>
<evidence type="ECO:0000256" key="1">
    <source>
        <dbReference type="ARBA" id="ARBA00022801"/>
    </source>
</evidence>
<evidence type="ECO:0000313" key="7">
    <source>
        <dbReference type="Proteomes" id="UP000249393"/>
    </source>
</evidence>
<dbReference type="PANTHER" id="PTHR47572:SF4">
    <property type="entry name" value="LACTONASE DRP35"/>
    <property type="match status" value="1"/>
</dbReference>
<evidence type="ECO:0000256" key="2">
    <source>
        <dbReference type="PIRSR" id="PIRSR605511-1"/>
    </source>
</evidence>
<protein>
    <submittedName>
        <fullName evidence="6">Gluconolactonase</fullName>
    </submittedName>
</protein>
<dbReference type="InterPro" id="IPR005511">
    <property type="entry name" value="SMP-30"/>
</dbReference>
<dbReference type="Pfam" id="PF08450">
    <property type="entry name" value="SGL"/>
    <property type="match status" value="1"/>
</dbReference>
<dbReference type="PANTHER" id="PTHR47572">
    <property type="entry name" value="LIPOPROTEIN-RELATED"/>
    <property type="match status" value="1"/>
</dbReference>
<reference evidence="6 7" key="1">
    <citation type="submission" date="2017-08" db="EMBL/GenBank/DDBJ databases">
        <title>Infants hospitalized years apart are colonized by the same room-sourced microbial strains.</title>
        <authorList>
            <person name="Brooks B."/>
            <person name="Olm M.R."/>
            <person name="Firek B.A."/>
            <person name="Baker R."/>
            <person name="Thomas B.C."/>
            <person name="Morowitz M.J."/>
            <person name="Banfield J.F."/>
        </authorList>
    </citation>
    <scope>NUCLEOTIDE SEQUENCE [LARGE SCALE GENOMIC DNA]</scope>
    <source>
        <strain evidence="6">S2_003_000_R2_4</strain>
    </source>
</reference>
<proteinExistence type="predicted"/>
<feature type="signal peptide" evidence="4">
    <location>
        <begin position="1"/>
        <end position="25"/>
    </location>
</feature>
<feature type="binding site" evidence="3">
    <location>
        <position position="163"/>
    </location>
    <ligand>
        <name>substrate</name>
    </ligand>
</feature>
<dbReference type="GO" id="GO:0016787">
    <property type="term" value="F:hydrolase activity"/>
    <property type="evidence" value="ECO:0007669"/>
    <property type="project" value="UniProtKB-KW"/>
</dbReference>
<evidence type="ECO:0000256" key="3">
    <source>
        <dbReference type="PIRSR" id="PIRSR605511-2"/>
    </source>
</evidence>
<dbReference type="SUPFAM" id="SSF63829">
    <property type="entry name" value="Calcium-dependent phosphotriesterase"/>
    <property type="match status" value="1"/>
</dbReference>
<dbReference type="Proteomes" id="UP000249393">
    <property type="component" value="Unassembled WGS sequence"/>
</dbReference>
<feature type="binding site" evidence="3">
    <location>
        <position position="64"/>
    </location>
    <ligand>
        <name>a divalent metal cation</name>
        <dbReference type="ChEBI" id="CHEBI:60240"/>
    </ligand>
</feature>
<comment type="cofactor">
    <cofactor evidence="3">
        <name>Zn(2+)</name>
        <dbReference type="ChEBI" id="CHEBI:29105"/>
    </cofactor>
    <text evidence="3">Binds 1 divalent metal cation per subunit.</text>
</comment>
<feature type="domain" description="SMP-30/Gluconolactonase/LRE-like region" evidence="5">
    <location>
        <begin position="62"/>
        <end position="331"/>
    </location>
</feature>
<keyword evidence="1" id="KW-0378">Hydrolase</keyword>
<dbReference type="InterPro" id="IPR006311">
    <property type="entry name" value="TAT_signal"/>
</dbReference>
<evidence type="ECO:0000259" key="5">
    <source>
        <dbReference type="Pfam" id="PF08450"/>
    </source>
</evidence>
<dbReference type="PRINTS" id="PR01790">
    <property type="entry name" value="SMP30FAMILY"/>
</dbReference>
<dbReference type="RefSeq" id="WP_304281067.1">
    <property type="nucleotide sequence ID" value="NZ_QFQZ01000074.1"/>
</dbReference>
<dbReference type="Gene3D" id="2.120.10.30">
    <property type="entry name" value="TolB, C-terminal domain"/>
    <property type="match status" value="1"/>
</dbReference>